<evidence type="ECO:0000313" key="1">
    <source>
        <dbReference type="EMBL" id="SET77046.1"/>
    </source>
</evidence>
<proteinExistence type="predicted"/>
<reference evidence="1 2" key="1">
    <citation type="submission" date="2016-10" db="EMBL/GenBank/DDBJ databases">
        <authorList>
            <person name="de Groot N.N."/>
        </authorList>
    </citation>
    <scope>NUCLEOTIDE SEQUENCE [LARGE SCALE GENOMIC DNA]</scope>
    <source>
        <strain evidence="1 2">DSM 11363</strain>
    </source>
</reference>
<protein>
    <recommendedName>
        <fullName evidence="3">Phage gp6-like head-tail connector protein</fullName>
    </recommendedName>
</protein>
<dbReference type="Proteomes" id="UP000182332">
    <property type="component" value="Unassembled WGS sequence"/>
</dbReference>
<evidence type="ECO:0000313" key="2">
    <source>
        <dbReference type="Proteomes" id="UP000182332"/>
    </source>
</evidence>
<dbReference type="Gene3D" id="1.10.3230.30">
    <property type="entry name" value="Phage gp6-like head-tail connector protein"/>
    <property type="match status" value="1"/>
</dbReference>
<evidence type="ECO:0008006" key="3">
    <source>
        <dbReference type="Google" id="ProtNLM"/>
    </source>
</evidence>
<sequence>MSAISIEVAIEHLRAEDDDREFIQGLLDAAEESACNFMARRVYADAPAMVAGRAAAVELRAQARVGYSAAMVLAGLIYDEDDRLSAVDIAGYELKDAITKSEAMSLGIVLTPAIQAACLLILGHLYTNREDVVAGAGTMTAVALPQGSRFLLAPYRVQMGV</sequence>
<dbReference type="InterPro" id="IPR006450">
    <property type="entry name" value="Phage_HK97_gp6-like"/>
</dbReference>
<dbReference type="AlphaFoldDB" id="A0A1I0H2M0"/>
<dbReference type="NCBIfam" id="TIGR01560">
    <property type="entry name" value="put_DNA_pack"/>
    <property type="match status" value="1"/>
</dbReference>
<name>A0A1I0H2M0_9PSED</name>
<accession>A0A1I0H2M0</accession>
<organism evidence="1 2">
    <name type="scientific">Pseudomonas graminis</name>
    <dbReference type="NCBI Taxonomy" id="158627"/>
    <lineage>
        <taxon>Bacteria</taxon>
        <taxon>Pseudomonadati</taxon>
        <taxon>Pseudomonadota</taxon>
        <taxon>Gammaproteobacteria</taxon>
        <taxon>Pseudomonadales</taxon>
        <taxon>Pseudomonadaceae</taxon>
        <taxon>Pseudomonas</taxon>
    </lineage>
</organism>
<dbReference type="RefSeq" id="WP_074891344.1">
    <property type="nucleotide sequence ID" value="NZ_FOHW01000024.1"/>
</dbReference>
<gene>
    <name evidence="1" type="ORF">SAMN05216197_12487</name>
</gene>
<dbReference type="EMBL" id="FOHW01000024">
    <property type="protein sequence ID" value="SET77046.1"/>
    <property type="molecule type" value="Genomic_DNA"/>
</dbReference>
<dbReference type="OrthoDB" id="8452319at2"/>
<dbReference type="CDD" id="cd08054">
    <property type="entry name" value="gp6"/>
    <property type="match status" value="1"/>
</dbReference>